<organism evidence="2">
    <name type="scientific">Candidatus Caldatribacterium californiense</name>
    <dbReference type="NCBI Taxonomy" id="1454726"/>
    <lineage>
        <taxon>Bacteria</taxon>
        <taxon>Pseudomonadati</taxon>
        <taxon>Atribacterota</taxon>
        <taxon>Atribacteria</taxon>
        <taxon>Atribacterales</taxon>
        <taxon>Candidatus Caldatribacteriaceae</taxon>
        <taxon>Candidatus Caldatribacterium</taxon>
    </lineage>
</organism>
<dbReference type="PANTHER" id="PTHR38753:SF1">
    <property type="entry name" value="SLR1441 PROTEIN"/>
    <property type="match status" value="1"/>
</dbReference>
<gene>
    <name evidence="2" type="ORF">ENU96_00090</name>
</gene>
<sequence>MAVLKERVDRLEEALMRLVYVQQKTEIEIQNLKEEMKAFKEEMRIFKDEMKAFKDEVKVFKDEMKAFKDEMKVFKDEMKVFKDEMLAFKDEMRVFKDEMKVFKDEMLAFKDEMKAFKDEMKVFKDEMLDFKEWSKKNIENLNRQWGHLANKLGTLVEDIFAPSIDMALEKYFGRRPSIVDVKKLVRKNGKSLELDILALYPEERRAFVVEAKADPDRTDYIDLFLKKLEEIPVFLPELAAYTVVGIYAALSMREETVRLLTRKGLYAMVVRGDIVEIINFDQVAERKNFEK</sequence>
<evidence type="ECO:0000256" key="1">
    <source>
        <dbReference type="SAM" id="Coils"/>
    </source>
</evidence>
<reference evidence="2" key="1">
    <citation type="journal article" date="2020" name="mSystems">
        <title>Genome- and Community-Level Interaction Insights into Carbon Utilization and Element Cycling Functions of Hydrothermarchaeota in Hydrothermal Sediment.</title>
        <authorList>
            <person name="Zhou Z."/>
            <person name="Liu Y."/>
            <person name="Xu W."/>
            <person name="Pan J."/>
            <person name="Luo Z.H."/>
            <person name="Li M."/>
        </authorList>
    </citation>
    <scope>NUCLEOTIDE SEQUENCE [LARGE SCALE GENOMIC DNA]</scope>
    <source>
        <strain evidence="2">SpSt-716</strain>
    </source>
</reference>
<dbReference type="SUPFAM" id="SSF58100">
    <property type="entry name" value="Bacterial hemolysins"/>
    <property type="match status" value="1"/>
</dbReference>
<evidence type="ECO:0000313" key="2">
    <source>
        <dbReference type="EMBL" id="HGI74075.1"/>
    </source>
</evidence>
<dbReference type="EMBL" id="DTEN01000004">
    <property type="protein sequence ID" value="HGI74075.1"/>
    <property type="molecule type" value="Genomic_DNA"/>
</dbReference>
<proteinExistence type="predicted"/>
<dbReference type="Gene3D" id="1.20.58.130">
    <property type="match status" value="1"/>
</dbReference>
<dbReference type="PANTHER" id="PTHR38753">
    <property type="entry name" value="SLR1441 PROTEIN"/>
    <property type="match status" value="1"/>
</dbReference>
<dbReference type="Gene3D" id="6.10.250.3110">
    <property type="match status" value="1"/>
</dbReference>
<comment type="caution">
    <text evidence="2">The sequence shown here is derived from an EMBL/GenBank/DDBJ whole genome shotgun (WGS) entry which is preliminary data.</text>
</comment>
<accession>A0A7V4DGA0</accession>
<keyword evidence="1" id="KW-0175">Coiled coil</keyword>
<dbReference type="AlphaFoldDB" id="A0A7V4DGA0"/>
<protein>
    <recommendedName>
        <fullName evidence="3">DUF3782 domain-containing protein</fullName>
    </recommendedName>
</protein>
<feature type="coiled-coil region" evidence="1">
    <location>
        <begin position="22"/>
        <end position="126"/>
    </location>
</feature>
<name>A0A7V4DGA0_9BACT</name>
<evidence type="ECO:0008006" key="3">
    <source>
        <dbReference type="Google" id="ProtNLM"/>
    </source>
</evidence>